<keyword evidence="2" id="KW-0732">Signal</keyword>
<dbReference type="EMBL" id="LUKN01001987">
    <property type="protein sequence ID" value="OAQ99848.1"/>
    <property type="molecule type" value="Genomic_DNA"/>
</dbReference>
<dbReference type="OrthoDB" id="433955at2759"/>
<dbReference type="AlphaFoldDB" id="A0A179IDU0"/>
<evidence type="ECO:0000313" key="4">
    <source>
        <dbReference type="Proteomes" id="UP000243081"/>
    </source>
</evidence>
<accession>A0A179IDU0</accession>
<gene>
    <name evidence="3" type="ORF">LLEC1_05184</name>
</gene>
<dbReference type="OMA" id="CWWSIWG"/>
<comment type="caution">
    <text evidence="3">The sequence shown here is derived from an EMBL/GenBank/DDBJ whole genome shotgun (WGS) entry which is preliminary data.</text>
</comment>
<dbReference type="GO" id="GO:0008757">
    <property type="term" value="F:S-adenosylmethionine-dependent methyltransferase activity"/>
    <property type="evidence" value="ECO:0007669"/>
    <property type="project" value="UniProtKB-ARBA"/>
</dbReference>
<keyword evidence="4" id="KW-1185">Reference proteome</keyword>
<feature type="signal peptide" evidence="2">
    <location>
        <begin position="1"/>
        <end position="24"/>
    </location>
</feature>
<dbReference type="Pfam" id="PF10294">
    <property type="entry name" value="Methyltransf_16"/>
    <property type="match status" value="1"/>
</dbReference>
<protein>
    <submittedName>
        <fullName evidence="3">Uncharacterized protein</fullName>
    </submittedName>
</protein>
<evidence type="ECO:0000256" key="2">
    <source>
        <dbReference type="SAM" id="SignalP"/>
    </source>
</evidence>
<sequence>ELGSGTGLLGLAAAALWKTPVTLSDLPAIVPNLQHNVVVNKNAVAAAGGGELRIGCLTWGEEEDATQSDQELFGEPYQFPVVLAADSLYNDNHPGLLASAISRNLALGSEARALVMSPKRDGTTLKLIEEFKQVMMDLEPPLFCEEEDEFAGDDDWAAQEEDDEEEDDEEEDDEEDQGEANDGNVRCWLGVFSRGGSPLTIEED</sequence>
<dbReference type="PANTHER" id="PTHR14614">
    <property type="entry name" value="HEPATOCELLULAR CARCINOMA-ASSOCIATED ANTIGEN"/>
    <property type="match status" value="1"/>
</dbReference>
<evidence type="ECO:0000313" key="3">
    <source>
        <dbReference type="EMBL" id="OAQ99848.1"/>
    </source>
</evidence>
<feature type="compositionally biased region" description="Acidic residues" evidence="1">
    <location>
        <begin position="149"/>
        <end position="179"/>
    </location>
</feature>
<dbReference type="GO" id="GO:0005829">
    <property type="term" value="C:cytosol"/>
    <property type="evidence" value="ECO:0007669"/>
    <property type="project" value="TreeGrafter"/>
</dbReference>
<dbReference type="Proteomes" id="UP000243081">
    <property type="component" value="Unassembled WGS sequence"/>
</dbReference>
<proteinExistence type="predicted"/>
<dbReference type="InterPro" id="IPR019410">
    <property type="entry name" value="Methyltransf_16"/>
</dbReference>
<reference evidence="3 4" key="1">
    <citation type="submission" date="2016-03" db="EMBL/GenBank/DDBJ databases">
        <title>Fine-scale spatial genetic structure of a fungal parasite of coffee scale insects.</title>
        <authorList>
            <person name="Jackson D."/>
            <person name="Zemenick K.A."/>
            <person name="Malloure B."/>
            <person name="Quandt C.A."/>
            <person name="James T.Y."/>
        </authorList>
    </citation>
    <scope>NUCLEOTIDE SEQUENCE [LARGE SCALE GENOMIC DNA]</scope>
    <source>
        <strain evidence="3 4">UM487</strain>
    </source>
</reference>
<name>A0A179IDU0_CORDF</name>
<dbReference type="PANTHER" id="PTHR14614:SF156">
    <property type="entry name" value="PROTEIN-LYSINE N-METHYLTRANSFERASE EFM2"/>
    <property type="match status" value="1"/>
</dbReference>
<evidence type="ECO:0000256" key="1">
    <source>
        <dbReference type="SAM" id="MobiDB-lite"/>
    </source>
</evidence>
<dbReference type="InterPro" id="IPR029063">
    <property type="entry name" value="SAM-dependent_MTases_sf"/>
</dbReference>
<feature type="non-terminal residue" evidence="3">
    <location>
        <position position="1"/>
    </location>
</feature>
<feature type="chain" id="PRO_5008104431" evidence="2">
    <location>
        <begin position="25"/>
        <end position="204"/>
    </location>
</feature>
<organism evidence="3 4">
    <name type="scientific">Cordyceps confragosa</name>
    <name type="common">Lecanicillium lecanii</name>
    <dbReference type="NCBI Taxonomy" id="2714763"/>
    <lineage>
        <taxon>Eukaryota</taxon>
        <taxon>Fungi</taxon>
        <taxon>Dikarya</taxon>
        <taxon>Ascomycota</taxon>
        <taxon>Pezizomycotina</taxon>
        <taxon>Sordariomycetes</taxon>
        <taxon>Hypocreomycetidae</taxon>
        <taxon>Hypocreales</taxon>
        <taxon>Cordycipitaceae</taxon>
        <taxon>Akanthomyces</taxon>
    </lineage>
</organism>
<feature type="region of interest" description="Disordered" evidence="1">
    <location>
        <begin position="149"/>
        <end position="189"/>
    </location>
</feature>
<dbReference type="Gene3D" id="3.40.50.150">
    <property type="entry name" value="Vaccinia Virus protein VP39"/>
    <property type="match status" value="1"/>
</dbReference>